<dbReference type="InterPro" id="IPR011990">
    <property type="entry name" value="TPR-like_helical_dom_sf"/>
</dbReference>
<dbReference type="InterPro" id="IPR006597">
    <property type="entry name" value="Sel1-like"/>
</dbReference>
<sequence length="105" mass="11750">MGTKLSNLNISDKDTDTINTKNCCKSFTEELGCKKCINSLERSAENGDKETMFNLDGEGTVKNLEKVLHWYKKAAENGDEKAMNSLARRYKNGKGTEKNLGKAFH</sequence>
<accession>A0A2N0SDD1</accession>
<comment type="caution">
    <text evidence="1">The sequence shown here is derived from an EMBL/GenBank/DDBJ whole genome shotgun (WGS) entry which is preliminary data.</text>
</comment>
<dbReference type="Gene3D" id="1.25.40.10">
    <property type="entry name" value="Tetratricopeptide repeat domain"/>
    <property type="match status" value="1"/>
</dbReference>
<reference evidence="1 2" key="2">
    <citation type="submission" date="2017-10" db="EMBL/GenBank/DDBJ databases">
        <title>Genome analyses suggest a sexual origin of heterokaryosis in a supposedly ancient asexual fungus.</title>
        <authorList>
            <person name="Corradi N."/>
            <person name="Sedzielewska K."/>
            <person name="Noel J."/>
            <person name="Charron P."/>
            <person name="Farinelli L."/>
            <person name="Marton T."/>
            <person name="Kruger M."/>
            <person name="Pelin A."/>
            <person name="Brachmann A."/>
            <person name="Corradi N."/>
        </authorList>
    </citation>
    <scope>NUCLEOTIDE SEQUENCE [LARGE SCALE GENOMIC DNA]</scope>
    <source>
        <strain evidence="1 2">A1</strain>
    </source>
</reference>
<proteinExistence type="predicted"/>
<feature type="non-terminal residue" evidence="1">
    <location>
        <position position="105"/>
    </location>
</feature>
<protein>
    <submittedName>
        <fullName evidence="1">Uncharacterized protein</fullName>
    </submittedName>
</protein>
<dbReference type="SUPFAM" id="SSF81901">
    <property type="entry name" value="HCP-like"/>
    <property type="match status" value="1"/>
</dbReference>
<evidence type="ECO:0000313" key="1">
    <source>
        <dbReference type="EMBL" id="PKC73555.1"/>
    </source>
</evidence>
<gene>
    <name evidence="1" type="ORF">RhiirA1_451018</name>
</gene>
<dbReference type="EMBL" id="LLXH01000083">
    <property type="protein sequence ID" value="PKC73555.1"/>
    <property type="molecule type" value="Genomic_DNA"/>
</dbReference>
<dbReference type="VEuPathDB" id="FungiDB:RhiirA1_451018"/>
<dbReference type="Proteomes" id="UP000232688">
    <property type="component" value="Unassembled WGS sequence"/>
</dbReference>
<organism evidence="1 2">
    <name type="scientific">Rhizophagus irregularis</name>
    <dbReference type="NCBI Taxonomy" id="588596"/>
    <lineage>
        <taxon>Eukaryota</taxon>
        <taxon>Fungi</taxon>
        <taxon>Fungi incertae sedis</taxon>
        <taxon>Mucoromycota</taxon>
        <taxon>Glomeromycotina</taxon>
        <taxon>Glomeromycetes</taxon>
        <taxon>Glomerales</taxon>
        <taxon>Glomeraceae</taxon>
        <taxon>Rhizophagus</taxon>
    </lineage>
</organism>
<dbReference type="VEuPathDB" id="FungiDB:FUN_009714"/>
<dbReference type="AlphaFoldDB" id="A0A2N0SDD1"/>
<dbReference type="Pfam" id="PF08238">
    <property type="entry name" value="Sel1"/>
    <property type="match status" value="2"/>
</dbReference>
<evidence type="ECO:0000313" key="2">
    <source>
        <dbReference type="Proteomes" id="UP000232688"/>
    </source>
</evidence>
<reference evidence="1 2" key="1">
    <citation type="submission" date="2017-10" db="EMBL/GenBank/DDBJ databases">
        <title>Extensive intraspecific genome diversity in a model arbuscular mycorrhizal fungus.</title>
        <authorList>
            <person name="Chen E.C.H."/>
            <person name="Morin E."/>
            <person name="Baudet D."/>
            <person name="Noel J."/>
            <person name="Ndikumana S."/>
            <person name="Charron P."/>
            <person name="St-Onge C."/>
            <person name="Giorgi J."/>
            <person name="Grigoriev I.V."/>
            <person name="Roux C."/>
            <person name="Martin F.M."/>
            <person name="Corradi N."/>
        </authorList>
    </citation>
    <scope>NUCLEOTIDE SEQUENCE [LARGE SCALE GENOMIC DNA]</scope>
    <source>
        <strain evidence="1 2">A1</strain>
    </source>
</reference>
<name>A0A2N0SDD1_9GLOM</name>